<proteinExistence type="predicted"/>
<dbReference type="KEGG" id="mde:101890424"/>
<dbReference type="VEuPathDB" id="VectorBase:MDOMA2_008258"/>
<evidence type="ECO:0000256" key="2">
    <source>
        <dbReference type="ARBA" id="ARBA00022771"/>
    </source>
</evidence>
<evidence type="ECO:0000256" key="5">
    <source>
        <dbReference type="SAM" id="MobiDB-lite"/>
    </source>
</evidence>
<dbReference type="InterPro" id="IPR013087">
    <property type="entry name" value="Znf_C2H2_type"/>
</dbReference>
<keyword evidence="1" id="KW-0479">Metal-binding</keyword>
<feature type="compositionally biased region" description="Polar residues" evidence="5">
    <location>
        <begin position="117"/>
        <end position="128"/>
    </location>
</feature>
<name>A0A1I8NBZ1_MUSDO</name>
<feature type="domain" description="BED-type" evidence="6">
    <location>
        <begin position="207"/>
        <end position="258"/>
    </location>
</feature>
<evidence type="ECO:0000256" key="4">
    <source>
        <dbReference type="PROSITE-ProRule" id="PRU00027"/>
    </source>
</evidence>
<protein>
    <submittedName>
        <fullName evidence="9">Uncharacterized protein LOC101890424</fullName>
    </submittedName>
</protein>
<dbReference type="GO" id="GO:0008270">
    <property type="term" value="F:zinc ion binding"/>
    <property type="evidence" value="ECO:0007669"/>
    <property type="project" value="UniProtKB-KW"/>
</dbReference>
<keyword evidence="8" id="KW-1185">Reference proteome</keyword>
<feature type="domain" description="BED-type" evidence="6">
    <location>
        <begin position="28"/>
        <end position="79"/>
    </location>
</feature>
<dbReference type="AlphaFoldDB" id="A0A1I8NBZ1"/>
<feature type="domain" description="BED-type" evidence="6">
    <location>
        <begin position="141"/>
        <end position="192"/>
    </location>
</feature>
<keyword evidence="2 4" id="KW-0863">Zinc-finger</keyword>
<dbReference type="GO" id="GO:0005634">
    <property type="term" value="C:nucleus"/>
    <property type="evidence" value="ECO:0007669"/>
    <property type="project" value="TreeGrafter"/>
</dbReference>
<evidence type="ECO:0000256" key="3">
    <source>
        <dbReference type="ARBA" id="ARBA00022833"/>
    </source>
</evidence>
<feature type="domain" description="BED-type" evidence="6">
    <location>
        <begin position="455"/>
        <end position="506"/>
    </location>
</feature>
<dbReference type="SMART" id="SM00614">
    <property type="entry name" value="ZnF_BED"/>
    <property type="match status" value="5"/>
</dbReference>
<sequence length="533" mass="61629">MNRRRTETILIDAVTIGSANHIRSTPRKTASEVWAYFDKMSDSKFAKCRLCSKLYKTCGNTSNLLDHLKRAHPTRQKVCNPSNIVRTAPKGKEKREGMTLSELWAYLEDGDDKTTIKNDTTSPPSNDAESNDNKPKKGGRRKTSEVWNYFRKVKDGDYAECRFCSTIYKTCGNTSNIFDHLRRAHPAFRETPLPEESESQPAKRAGKSPSEVWQYFEKTGDGKFAQCCLCSKLCRTSGNTTNLLDHLKRSHPTTRNTDNVDSDHPTTRNTDNVDSDHIIEEVDSNSSDMWSFLEDAYRDVIEDNEDTDETDKVIKAEKDPLPQEEEEVWAIEEVKSENMSTTFEQLEEELQETAIAVDTIEFKDDMEFEVEIETETENQSTDVWSFYEQPQEDDDFVKCRLCSKYYKAIGGSTTNLLDHLKRAHPTCKVVSEANKKSKSGNGIRKRKNELKYKRKTISEVWSYFEKTENGEYAKCCFCSRHYKTSGNTSNMFDHLKRTHPEFRKKMVRSDKGTPEEFFKKAAENNWNLFQKRY</sequence>
<dbReference type="GO" id="GO:0006357">
    <property type="term" value="P:regulation of transcription by RNA polymerase II"/>
    <property type="evidence" value="ECO:0007669"/>
    <property type="project" value="TreeGrafter"/>
</dbReference>
<dbReference type="PANTHER" id="PTHR34396">
    <property type="entry name" value="OS03G0264950 PROTEIN-RELATED"/>
    <property type="match status" value="1"/>
</dbReference>
<dbReference type="GeneID" id="101890424"/>
<dbReference type="SMART" id="SM00355">
    <property type="entry name" value="ZnF_C2H2"/>
    <property type="match status" value="5"/>
</dbReference>
<evidence type="ECO:0000256" key="1">
    <source>
        <dbReference type="ARBA" id="ARBA00022723"/>
    </source>
</evidence>
<dbReference type="PROSITE" id="PS50808">
    <property type="entry name" value="ZF_BED"/>
    <property type="match status" value="5"/>
</dbReference>
<dbReference type="eggNOG" id="ENOG502TBM0">
    <property type="taxonomic scope" value="Eukaryota"/>
</dbReference>
<feature type="region of interest" description="Disordered" evidence="5">
    <location>
        <begin position="245"/>
        <end position="272"/>
    </location>
</feature>
<reference evidence="9" key="2">
    <citation type="submission" date="2025-04" db="UniProtKB">
        <authorList>
            <consortium name="RefSeq"/>
        </authorList>
    </citation>
    <scope>IDENTIFICATION</scope>
    <source>
        <strain evidence="9">Aabys</strain>
    </source>
</reference>
<dbReference type="OrthoDB" id="10043784at2759"/>
<dbReference type="Pfam" id="PF02892">
    <property type="entry name" value="zf-BED"/>
    <property type="match status" value="5"/>
</dbReference>
<dbReference type="GO" id="GO:1990837">
    <property type="term" value="F:sequence-specific double-stranded DNA binding"/>
    <property type="evidence" value="ECO:0007669"/>
    <property type="project" value="TreeGrafter"/>
</dbReference>
<reference evidence="7" key="1">
    <citation type="submission" date="2020-05" db="UniProtKB">
        <authorList>
            <consortium name="EnsemblMetazoa"/>
        </authorList>
    </citation>
    <scope>IDENTIFICATION</scope>
    <source>
        <strain evidence="7">Aabys</strain>
    </source>
</reference>
<organism evidence="7">
    <name type="scientific">Musca domestica</name>
    <name type="common">House fly</name>
    <dbReference type="NCBI Taxonomy" id="7370"/>
    <lineage>
        <taxon>Eukaryota</taxon>
        <taxon>Metazoa</taxon>
        <taxon>Ecdysozoa</taxon>
        <taxon>Arthropoda</taxon>
        <taxon>Hexapoda</taxon>
        <taxon>Insecta</taxon>
        <taxon>Pterygota</taxon>
        <taxon>Neoptera</taxon>
        <taxon>Endopterygota</taxon>
        <taxon>Diptera</taxon>
        <taxon>Brachycera</taxon>
        <taxon>Muscomorpha</taxon>
        <taxon>Muscoidea</taxon>
        <taxon>Muscidae</taxon>
        <taxon>Musca</taxon>
    </lineage>
</organism>
<evidence type="ECO:0000313" key="9">
    <source>
        <dbReference type="RefSeq" id="XP_005181982.1"/>
    </source>
</evidence>
<gene>
    <name evidence="7" type="primary">101890424</name>
    <name evidence="9" type="synonym">LOC101890424</name>
</gene>
<dbReference type="PANTHER" id="PTHR34396:SF25">
    <property type="entry name" value="BOUNDARY ELEMENT ASSOCIATED FACTOR"/>
    <property type="match status" value="1"/>
</dbReference>
<dbReference type="InterPro" id="IPR003656">
    <property type="entry name" value="Znf_BED"/>
</dbReference>
<evidence type="ECO:0000259" key="6">
    <source>
        <dbReference type="PROSITE" id="PS50808"/>
    </source>
</evidence>
<evidence type="ECO:0000313" key="7">
    <source>
        <dbReference type="EnsemblMetazoa" id="MDOA013647-PA"/>
    </source>
</evidence>
<feature type="region of interest" description="Disordered" evidence="5">
    <location>
        <begin position="113"/>
        <end position="142"/>
    </location>
</feature>
<dbReference type="RefSeq" id="XP_005181982.1">
    <property type="nucleotide sequence ID" value="XM_005181925.3"/>
</dbReference>
<feature type="region of interest" description="Disordered" evidence="5">
    <location>
        <begin position="189"/>
        <end position="209"/>
    </location>
</feature>
<dbReference type="InterPro" id="IPR053031">
    <property type="entry name" value="Cuticle_assoc_protein"/>
</dbReference>
<keyword evidence="3" id="KW-0862">Zinc</keyword>
<accession>A0A1I8NBZ1</accession>
<dbReference type="Proteomes" id="UP001652621">
    <property type="component" value="Unplaced"/>
</dbReference>
<dbReference type="SUPFAM" id="SSF57667">
    <property type="entry name" value="beta-beta-alpha zinc fingers"/>
    <property type="match status" value="5"/>
</dbReference>
<dbReference type="EnsemblMetazoa" id="MDOA013647-RA">
    <property type="protein sequence ID" value="MDOA013647-PA"/>
    <property type="gene ID" value="MDOA013647"/>
</dbReference>
<dbReference type="InterPro" id="IPR036236">
    <property type="entry name" value="Znf_C2H2_sf"/>
</dbReference>
<dbReference type="VEuPathDB" id="VectorBase:MDOA013647"/>
<evidence type="ECO:0000313" key="8">
    <source>
        <dbReference type="Proteomes" id="UP001652621"/>
    </source>
</evidence>
<feature type="domain" description="BED-type" evidence="6">
    <location>
        <begin position="378"/>
        <end position="425"/>
    </location>
</feature>